<feature type="compositionally biased region" description="Low complexity" evidence="16">
    <location>
        <begin position="725"/>
        <end position="735"/>
    </location>
</feature>
<evidence type="ECO:0000256" key="8">
    <source>
        <dbReference type="ARBA" id="ARBA00022618"/>
    </source>
</evidence>
<dbReference type="GO" id="GO:0005874">
    <property type="term" value="C:microtubule"/>
    <property type="evidence" value="ECO:0007669"/>
    <property type="project" value="UniProtKB-KW"/>
</dbReference>
<keyword evidence="14" id="KW-0131">Cell cycle</keyword>
<keyword evidence="8" id="KW-0132">Cell division</keyword>
<dbReference type="EMBL" id="JANBUH010000824">
    <property type="protein sequence ID" value="KAJ2749300.1"/>
    <property type="molecule type" value="Genomic_DNA"/>
</dbReference>
<sequence>QHILRPESWAGQSTGGGRFTHALSAAIKREDYSRPPLPPTASMGNHQPEEQLEEVEQKITLALQAIDANFDHCQRTMARDVMPKVERLAKLSSELLQASQPWLQFFMAVAAADDNEEGEAVQGLEDDEETKRGPIGVAQRVAIEEQLHKGDITARFPGEAEGMGRRQLEAWNNAGGAEDEDEPVDIDTEIATPQLTSRFMTQEIGFTTTNVKPDATPTTPRVRTLKRSAEMFSVSAKKRKLGTPAKSTSQQAGSGAGPSTPLSMMRALVHAKGRVGGGVGFRGMPGSGASYASKNSSSMDTDDLMPNTSPPITTTFTLPKSRRIAAAHGPKGKTPLAGSHGFGEEDDDDDILGEINSLIQRYDSPKRPGSVAASSVMGSTGMMSAARSEVSSSSIGGMSALVNKYASPAEVAVKAEEAKRIQGLVADMEEMLGEVEAMDRGGDGVEDDGDLETTGRVFSATATATAAAAAAAQSESTQEAEVAEADNEEVDDFNDDIPSPPRITSDINGAGVVVDEIPLNTVAAVTEAPVAAVVARGLNPARRTFGGGGIARNMLHMDVEAMDSEDMTVGHLSPLGNRGRIAAGVRPLQPPQVSGQRFHALAEHDEDDPFGPTPERRRPTAVSRSSRYNDAPISAQSERTTGAVNSDAPHSTRSWGGSAAVRSMQSSVTALGSEPTGTYDSSRLLHGGAGDLDTHTHDSAQLNESSLEFDGTTSILPTREMLQHAAAQAAGSSSAMIHDDEDDTRNSVVDSPGSSYSESMPLELRSFDVELFPPAFRAAPAALQLRGLYDLIRSQDQRIWALDDLVAELTAPTVSDELRGAGAGVLVVLLDLLARRRLVRKVDDGLWSAH</sequence>
<evidence type="ECO:0000256" key="9">
    <source>
        <dbReference type="ARBA" id="ARBA00022701"/>
    </source>
</evidence>
<evidence type="ECO:0000256" key="14">
    <source>
        <dbReference type="ARBA" id="ARBA00023306"/>
    </source>
</evidence>
<dbReference type="GO" id="GO:0044732">
    <property type="term" value="C:mitotic spindle pole body"/>
    <property type="evidence" value="ECO:0007669"/>
    <property type="project" value="TreeGrafter"/>
</dbReference>
<keyword evidence="10" id="KW-0498">Mitosis</keyword>
<feature type="compositionally biased region" description="Polar residues" evidence="16">
    <location>
        <begin position="622"/>
        <end position="655"/>
    </location>
</feature>
<comment type="caution">
    <text evidence="17">The sequence shown here is derived from an EMBL/GenBank/DDBJ whole genome shotgun (WGS) entry which is preliminary data.</text>
</comment>
<dbReference type="Pfam" id="PF08655">
    <property type="entry name" value="DASH_Ask1"/>
    <property type="match status" value="1"/>
</dbReference>
<evidence type="ECO:0000256" key="5">
    <source>
        <dbReference type="ARBA" id="ARBA00014520"/>
    </source>
</evidence>
<evidence type="ECO:0000256" key="13">
    <source>
        <dbReference type="ARBA" id="ARBA00023242"/>
    </source>
</evidence>
<accession>A0A9W8GPN0</accession>
<evidence type="ECO:0000313" key="17">
    <source>
        <dbReference type="EMBL" id="KAJ2749300.1"/>
    </source>
</evidence>
<evidence type="ECO:0000256" key="7">
    <source>
        <dbReference type="ARBA" id="ARBA00022490"/>
    </source>
</evidence>
<dbReference type="Proteomes" id="UP001140011">
    <property type="component" value="Unassembled WGS sequence"/>
</dbReference>
<dbReference type="InterPro" id="IPR013964">
    <property type="entry name" value="DASH_Ask1"/>
</dbReference>
<feature type="region of interest" description="Disordered" evidence="16">
    <location>
        <begin position="236"/>
        <end position="260"/>
    </location>
</feature>
<keyword evidence="6" id="KW-0158">Chromosome</keyword>
<keyword evidence="11" id="KW-0995">Kinetochore</keyword>
<evidence type="ECO:0000256" key="1">
    <source>
        <dbReference type="ARBA" id="ARBA00004123"/>
    </source>
</evidence>
<gene>
    <name evidence="17" type="primary">ASK1</name>
    <name evidence="17" type="ORF">GGI19_005728</name>
</gene>
<evidence type="ECO:0000256" key="10">
    <source>
        <dbReference type="ARBA" id="ARBA00022776"/>
    </source>
</evidence>
<dbReference type="PANTHER" id="PTHR28200:SF1">
    <property type="entry name" value="DASH COMPLEX SUBUNIT ASK1"/>
    <property type="match status" value="1"/>
</dbReference>
<evidence type="ECO:0000256" key="3">
    <source>
        <dbReference type="ARBA" id="ARBA00004629"/>
    </source>
</evidence>
<evidence type="ECO:0000256" key="15">
    <source>
        <dbReference type="ARBA" id="ARBA00023328"/>
    </source>
</evidence>
<reference evidence="17" key="1">
    <citation type="submission" date="2022-07" db="EMBL/GenBank/DDBJ databases">
        <title>Phylogenomic reconstructions and comparative analyses of Kickxellomycotina fungi.</title>
        <authorList>
            <person name="Reynolds N.K."/>
            <person name="Stajich J.E."/>
            <person name="Barry K."/>
            <person name="Grigoriev I.V."/>
            <person name="Crous P."/>
            <person name="Smith M.E."/>
        </authorList>
    </citation>
    <scope>NUCLEOTIDE SEQUENCE</scope>
    <source>
        <strain evidence="17">BCRC 34297</strain>
    </source>
</reference>
<keyword evidence="9" id="KW-0493">Microtubule</keyword>
<keyword evidence="7" id="KW-0963">Cytoplasm</keyword>
<evidence type="ECO:0000256" key="4">
    <source>
        <dbReference type="ARBA" id="ARBA00010731"/>
    </source>
</evidence>
<evidence type="ECO:0000313" key="18">
    <source>
        <dbReference type="Proteomes" id="UP001140011"/>
    </source>
</evidence>
<keyword evidence="13" id="KW-0539">Nucleus</keyword>
<feature type="region of interest" description="Disordered" evidence="16">
    <location>
        <begin position="27"/>
        <end position="53"/>
    </location>
</feature>
<name>A0A9W8GPN0_9FUNG</name>
<evidence type="ECO:0000256" key="16">
    <source>
        <dbReference type="SAM" id="MobiDB-lite"/>
    </source>
</evidence>
<keyword evidence="18" id="KW-1185">Reference proteome</keyword>
<dbReference type="GO" id="GO:0042729">
    <property type="term" value="C:DASH complex"/>
    <property type="evidence" value="ECO:0007669"/>
    <property type="project" value="InterPro"/>
</dbReference>
<keyword evidence="12" id="KW-0206">Cytoskeleton</keyword>
<feature type="non-terminal residue" evidence="17">
    <location>
        <position position="1"/>
    </location>
</feature>
<evidence type="ECO:0000256" key="12">
    <source>
        <dbReference type="ARBA" id="ARBA00023212"/>
    </source>
</evidence>
<keyword evidence="15" id="KW-0137">Centromere</keyword>
<feature type="compositionally biased region" description="Polar residues" evidence="16">
    <location>
        <begin position="746"/>
        <end position="757"/>
    </location>
</feature>
<dbReference type="OrthoDB" id="5573898at2759"/>
<comment type="similarity">
    <text evidence="4">Belongs to the DASH complex ASK1 family.</text>
</comment>
<dbReference type="GO" id="GO:0008608">
    <property type="term" value="P:attachment of spindle microtubules to kinetochore"/>
    <property type="evidence" value="ECO:0007669"/>
    <property type="project" value="InterPro"/>
</dbReference>
<comment type="subcellular location">
    <subcellularLocation>
        <location evidence="3">Chromosome</location>
        <location evidence="3">Centromere</location>
        <location evidence="3">Kinetochore</location>
    </subcellularLocation>
    <subcellularLocation>
        <location evidence="2">Cytoplasm</location>
        <location evidence="2">Cytoskeleton</location>
        <location evidence="2">Spindle</location>
    </subcellularLocation>
    <subcellularLocation>
        <location evidence="1">Nucleus</location>
    </subcellularLocation>
</comment>
<dbReference type="AlphaFoldDB" id="A0A9W8GPN0"/>
<dbReference type="GO" id="GO:0072686">
    <property type="term" value="C:mitotic spindle"/>
    <property type="evidence" value="ECO:0007669"/>
    <property type="project" value="InterPro"/>
</dbReference>
<protein>
    <recommendedName>
        <fullName evidence="5">DASH complex subunit ASK1</fullName>
    </recommendedName>
</protein>
<feature type="region of interest" description="Disordered" evidence="16">
    <location>
        <begin position="603"/>
        <end position="697"/>
    </location>
</feature>
<organism evidence="17 18">
    <name type="scientific">Coemansia pectinata</name>
    <dbReference type="NCBI Taxonomy" id="1052879"/>
    <lineage>
        <taxon>Eukaryota</taxon>
        <taxon>Fungi</taxon>
        <taxon>Fungi incertae sedis</taxon>
        <taxon>Zoopagomycota</taxon>
        <taxon>Kickxellomycotina</taxon>
        <taxon>Kickxellomycetes</taxon>
        <taxon>Kickxellales</taxon>
        <taxon>Kickxellaceae</taxon>
        <taxon>Coemansia</taxon>
    </lineage>
</organism>
<proteinExistence type="inferred from homology"/>
<evidence type="ECO:0000256" key="6">
    <source>
        <dbReference type="ARBA" id="ARBA00022454"/>
    </source>
</evidence>
<feature type="region of interest" description="Disordered" evidence="16">
    <location>
        <begin position="723"/>
        <end position="757"/>
    </location>
</feature>
<dbReference type="GO" id="GO:0051301">
    <property type="term" value="P:cell division"/>
    <property type="evidence" value="ECO:0007669"/>
    <property type="project" value="UniProtKB-KW"/>
</dbReference>
<dbReference type="PANTHER" id="PTHR28200">
    <property type="entry name" value="DASH COMPLEX SUBUNIT ASK1"/>
    <property type="match status" value="1"/>
</dbReference>
<feature type="compositionally biased region" description="Polar residues" evidence="16">
    <location>
        <begin position="663"/>
        <end position="681"/>
    </location>
</feature>
<evidence type="ECO:0000256" key="11">
    <source>
        <dbReference type="ARBA" id="ARBA00022838"/>
    </source>
</evidence>
<evidence type="ECO:0000256" key="2">
    <source>
        <dbReference type="ARBA" id="ARBA00004186"/>
    </source>
</evidence>